<evidence type="ECO:0000256" key="5">
    <source>
        <dbReference type="ARBA" id="ARBA00023136"/>
    </source>
</evidence>
<accession>A0A1B1AFK6</accession>
<proteinExistence type="predicted"/>
<evidence type="ECO:0000256" key="4">
    <source>
        <dbReference type="ARBA" id="ARBA00022989"/>
    </source>
</evidence>
<evidence type="ECO:0000256" key="1">
    <source>
        <dbReference type="ARBA" id="ARBA00004651"/>
    </source>
</evidence>
<dbReference type="Proteomes" id="UP000092498">
    <property type="component" value="Chromosome"/>
</dbReference>
<keyword evidence="4 6" id="KW-1133">Transmembrane helix</keyword>
<dbReference type="InterPro" id="IPR052218">
    <property type="entry name" value="Preflagellin_Peptidase"/>
</dbReference>
<dbReference type="InParanoid" id="A0A1B1AFK6"/>
<dbReference type="PANTHER" id="PTHR36506">
    <property type="entry name" value="PREFLAGELLIN PEPTIDASE"/>
    <property type="match status" value="1"/>
</dbReference>
<dbReference type="GO" id="GO:0005886">
    <property type="term" value="C:plasma membrane"/>
    <property type="evidence" value="ECO:0007669"/>
    <property type="project" value="UniProtKB-SubCell"/>
</dbReference>
<sequence length="167" mass="17617">MFEMIALPIFAGLVIYAALSDMARLIIPNWISIALAAIFPIVAMFMGASLLDVGLHIVFGLGVLAVGFVLFQFNIIGGGDAKLLAAVSIWTGLTAFTPFILWTAIAGGLMALTLLTARQLIPAGTYPAFVEHLLKKQNGIPYGVAIMVGALMAIPSLPYLSSPLTLN</sequence>
<evidence type="ECO:0000313" key="9">
    <source>
        <dbReference type="Proteomes" id="UP000092498"/>
    </source>
</evidence>
<dbReference type="AlphaFoldDB" id="A0A1B1AFK6"/>
<dbReference type="STRING" id="1759059.ATE48_05040"/>
<organism evidence="8 9">
    <name type="scientific">Candidatus Viadribacter manganicus</name>
    <dbReference type="NCBI Taxonomy" id="1759059"/>
    <lineage>
        <taxon>Bacteria</taxon>
        <taxon>Pseudomonadati</taxon>
        <taxon>Pseudomonadota</taxon>
        <taxon>Alphaproteobacteria</taxon>
        <taxon>Hyphomonadales</taxon>
        <taxon>Hyphomonadaceae</taxon>
        <taxon>Candidatus Viadribacter</taxon>
    </lineage>
</organism>
<gene>
    <name evidence="8" type="ORF">ATE48_05040</name>
</gene>
<name>A0A1B1AFK6_9PROT</name>
<feature type="transmembrane region" description="Helical" evidence="6">
    <location>
        <begin position="58"/>
        <end position="79"/>
    </location>
</feature>
<evidence type="ECO:0000259" key="7">
    <source>
        <dbReference type="Pfam" id="PF01478"/>
    </source>
</evidence>
<comment type="subcellular location">
    <subcellularLocation>
        <location evidence="1">Cell membrane</location>
        <topology evidence="1">Multi-pass membrane protein</topology>
    </subcellularLocation>
</comment>
<keyword evidence="5 6" id="KW-0472">Membrane</keyword>
<evidence type="ECO:0000313" key="8">
    <source>
        <dbReference type="EMBL" id="ANP45321.1"/>
    </source>
</evidence>
<dbReference type="KEGG" id="cbot:ATE48_05040"/>
<evidence type="ECO:0000256" key="6">
    <source>
        <dbReference type="SAM" id="Phobius"/>
    </source>
</evidence>
<dbReference type="Gene3D" id="1.20.120.1220">
    <property type="match status" value="1"/>
</dbReference>
<evidence type="ECO:0000256" key="3">
    <source>
        <dbReference type="ARBA" id="ARBA00022692"/>
    </source>
</evidence>
<keyword evidence="3 6" id="KW-0812">Transmembrane</keyword>
<dbReference type="EMBL" id="CP013244">
    <property type="protein sequence ID" value="ANP45321.1"/>
    <property type="molecule type" value="Genomic_DNA"/>
</dbReference>
<dbReference type="OrthoDB" id="5329005at2"/>
<dbReference type="GO" id="GO:0004190">
    <property type="term" value="F:aspartic-type endopeptidase activity"/>
    <property type="evidence" value="ECO:0007669"/>
    <property type="project" value="InterPro"/>
</dbReference>
<feature type="transmembrane region" description="Helical" evidence="6">
    <location>
        <begin position="30"/>
        <end position="51"/>
    </location>
</feature>
<dbReference type="PANTHER" id="PTHR36506:SF1">
    <property type="entry name" value="PREFLAGELLIN PEPTIDASE"/>
    <property type="match status" value="1"/>
</dbReference>
<dbReference type="InterPro" id="IPR000045">
    <property type="entry name" value="Prepilin_IV_endopep_pep"/>
</dbReference>
<reference evidence="8 9" key="1">
    <citation type="submission" date="2015-11" db="EMBL/GenBank/DDBJ databases">
        <title>Whole-Genome Sequence of Candidatus Oderbacter manganicum from the National Park Lower Oder Valley, Germany.</title>
        <authorList>
            <person name="Braun B."/>
            <person name="Liere K."/>
            <person name="Szewzyk U."/>
        </authorList>
    </citation>
    <scope>NUCLEOTIDE SEQUENCE [LARGE SCALE GENOMIC DNA]</scope>
    <source>
        <strain evidence="8 9">OTSz_A_272</strain>
    </source>
</reference>
<evidence type="ECO:0000256" key="2">
    <source>
        <dbReference type="ARBA" id="ARBA00022475"/>
    </source>
</evidence>
<keyword evidence="9" id="KW-1185">Reference proteome</keyword>
<feature type="transmembrane region" description="Helical" evidence="6">
    <location>
        <begin position="142"/>
        <end position="161"/>
    </location>
</feature>
<dbReference type="Pfam" id="PF01478">
    <property type="entry name" value="Peptidase_A24"/>
    <property type="match status" value="1"/>
</dbReference>
<keyword evidence="2" id="KW-1003">Cell membrane</keyword>
<feature type="domain" description="Prepilin type IV endopeptidase peptidase" evidence="7">
    <location>
        <begin position="9"/>
        <end position="112"/>
    </location>
</feature>
<protein>
    <recommendedName>
        <fullName evidence="7">Prepilin type IV endopeptidase peptidase domain-containing protein</fullName>
    </recommendedName>
</protein>